<dbReference type="Gene3D" id="2.70.150.10">
    <property type="entry name" value="Calcium-transporting ATPase, cytoplasmic transduction domain A"/>
    <property type="match status" value="1"/>
</dbReference>
<evidence type="ECO:0000256" key="9">
    <source>
        <dbReference type="ARBA" id="ARBA00022967"/>
    </source>
</evidence>
<evidence type="ECO:0000256" key="4">
    <source>
        <dbReference type="ARBA" id="ARBA00022723"/>
    </source>
</evidence>
<name>A0AAD9CYQ9_PAPLA</name>
<dbReference type="NCBIfam" id="TIGR01657">
    <property type="entry name" value="P-ATPase-V"/>
    <property type="match status" value="1"/>
</dbReference>
<dbReference type="InterPro" id="IPR008250">
    <property type="entry name" value="ATPase_P-typ_transduc_dom_A_sf"/>
</dbReference>
<sequence>MATTSTPGIVSQEIEAISLHNPIPIHLRVYGLPFFSLYPLLYYTYHFRYDDWVKSEEWTFIYCVLLFAGHALSFLMTAWSSGINAKIAYTTAESLEDASKVRIVPKKGRGKGEIIPLDKKSTPGNDKPTYSFTYQRDTYVFSPSEGAFTLIPYPSDACPPLSTFQQSKGILTHTPKAKSAVASLPTLDVLSATYGKNECHIPIPKFTELFAEHAVAPFFVFQMFCVALWCLDEYWYYSLFTAFMLVVFECTVVFQRVRTLTEFRTMSITPYNVHAFRDGKWVEVISSDLVPGDLVSIVRTKPDSGIPCDLLLLRGTCIVNEAMLSGESTPLLKESVELREGTDRLDMNGADRNSVLFSGTKALQVEKAGEGGIQTPDEGCLAVVLRTGFGTTQGQLVRTMIFSTERVSANTFEAFLFIGFLLIFAIAASSYVWVKGLERGMAKGKLLLDCILIITSVVPPELPMELSLAVNASLVALQKYAIFCTEPFRIPFAGRVDVCCFDKTGTITGEDLVVEGIAGVDSKDPKKLVPVTETGKNTTLTLAAAHALVLLEDGTIVGDPMEKTTLAALDWKLAKGDNIQPNAKDAPHKAQINIRRRYQFSSALKRMSTIAGITDSAGRKWYATVKGAPETLKGMYNEVPADYDETYRYYTRRGSRVLALGIKTMNIAPEKINHITRDEVECKLEFAGFLVFHCPLKPDAVEVLKMLADSSHRCIMITGDNPLTAVHVARDVEIVDREVMILDLKEGTSTDELVWRNVDETKVIPVNPQEPFDQEIFNNYDICITGAALKQYEDRSSWLDLVKHTWVYARVSPSQKEFVLHTLKDLGYTTLMAGDGTNDVGALKAAHIGVALLDGSAEDLKAIAEHQKMERMKKVYEQQCRISARFNQPPPPPPPALREAYPELVKTQQAVAAEHQFAKKKNPMEKFDMATITAKLSELDEDQEVPQIKLGDASCAAPFTSKLSNVSAISNIIRQGRCTLVATIQMYKILALNCLITAYSLSVQYLDGIKFGDYQVTITGMLMSVCFLCISRAKPVEKLSRERPLGNIFNLYVLLSVLLQFAIHIVALVYITGLSKSIEDLGQGRDLEKKFEPSLLNTAIYLLGLSQQVSTFVLNFQGRPFREGIRENRPLYWGLVSVSAVAYSGATDFIPELNRWLQLVEMTPSFRYKLTLSMIFDFAGCYIIEKVCKTLFASLEPAELVTRGRERREARRLIEEKEEREKLASSVTTAEDRKTQ</sequence>
<feature type="transmembrane region" description="Helical" evidence="12">
    <location>
        <begin position="1051"/>
        <end position="1071"/>
    </location>
</feature>
<evidence type="ECO:0000256" key="7">
    <source>
        <dbReference type="ARBA" id="ARBA00022840"/>
    </source>
</evidence>
<feature type="transmembrane region" description="Helical" evidence="12">
    <location>
        <begin position="414"/>
        <end position="434"/>
    </location>
</feature>
<dbReference type="FunFam" id="3.40.50.1000:FF:000071">
    <property type="entry name" value="Cation-transporting ATPase"/>
    <property type="match status" value="1"/>
</dbReference>
<keyword evidence="8" id="KW-0460">Magnesium</keyword>
<evidence type="ECO:0000256" key="2">
    <source>
        <dbReference type="ARBA" id="ARBA00006000"/>
    </source>
</evidence>
<evidence type="ECO:0000256" key="10">
    <source>
        <dbReference type="ARBA" id="ARBA00022989"/>
    </source>
</evidence>
<comment type="similarity">
    <text evidence="2">Belongs to the cation transport ATPase (P-type) (TC 3.A.3) family. Type V subfamily.</text>
</comment>
<dbReference type="GO" id="GO:0005789">
    <property type="term" value="C:endoplasmic reticulum membrane"/>
    <property type="evidence" value="ECO:0007669"/>
    <property type="project" value="UniProtKB-SubCell"/>
</dbReference>
<dbReference type="GO" id="GO:0005524">
    <property type="term" value="F:ATP binding"/>
    <property type="evidence" value="ECO:0007669"/>
    <property type="project" value="UniProtKB-KW"/>
</dbReference>
<proteinExistence type="inferred from homology"/>
<dbReference type="SUPFAM" id="SSF56784">
    <property type="entry name" value="HAD-like"/>
    <property type="match status" value="1"/>
</dbReference>
<keyword evidence="9" id="KW-1278">Translocase</keyword>
<keyword evidence="5" id="KW-0547">Nucleotide-binding</keyword>
<dbReference type="Proteomes" id="UP001182556">
    <property type="component" value="Unassembled WGS sequence"/>
</dbReference>
<dbReference type="AlphaFoldDB" id="A0AAD9CYQ9"/>
<dbReference type="PRINTS" id="PR00119">
    <property type="entry name" value="CATATPASE"/>
</dbReference>
<dbReference type="InterPro" id="IPR006544">
    <property type="entry name" value="P-type_TPase_V"/>
</dbReference>
<comment type="caution">
    <text evidence="15">The sequence shown here is derived from an EMBL/GenBank/DDBJ whole genome shotgun (WGS) entry which is preliminary data.</text>
</comment>
<dbReference type="InterPro" id="IPR057255">
    <property type="entry name" value="2TM_P5A-ATPase"/>
</dbReference>
<keyword evidence="10 12" id="KW-1133">Transmembrane helix</keyword>
<gene>
    <name evidence="15" type="ORF">DB88DRAFT_488989</name>
</gene>
<dbReference type="PROSITE" id="PS00154">
    <property type="entry name" value="ATPASE_E1_E2"/>
    <property type="match status" value="1"/>
</dbReference>
<keyword evidence="7" id="KW-0067">ATP-binding</keyword>
<keyword evidence="6" id="KW-0256">Endoplasmic reticulum</keyword>
<dbReference type="InterPro" id="IPR059000">
    <property type="entry name" value="ATPase_P-type_domA"/>
</dbReference>
<dbReference type="GO" id="GO:0019829">
    <property type="term" value="F:ATPase-coupled monoatomic cation transmembrane transporter activity"/>
    <property type="evidence" value="ECO:0007669"/>
    <property type="project" value="TreeGrafter"/>
</dbReference>
<dbReference type="GO" id="GO:0046872">
    <property type="term" value="F:metal ion binding"/>
    <property type="evidence" value="ECO:0007669"/>
    <property type="project" value="UniProtKB-KW"/>
</dbReference>
<dbReference type="GO" id="GO:0016887">
    <property type="term" value="F:ATP hydrolysis activity"/>
    <property type="evidence" value="ECO:0007669"/>
    <property type="project" value="InterPro"/>
</dbReference>
<dbReference type="InterPro" id="IPR047820">
    <property type="entry name" value="P5A-type_ATPase"/>
</dbReference>
<evidence type="ECO:0000256" key="6">
    <source>
        <dbReference type="ARBA" id="ARBA00022824"/>
    </source>
</evidence>
<dbReference type="Pfam" id="PF23143">
    <property type="entry name" value="2TM_P5A-ATPase"/>
    <property type="match status" value="1"/>
</dbReference>
<dbReference type="SUPFAM" id="SSF81653">
    <property type="entry name" value="Calcium ATPase, transduction domain A"/>
    <property type="match status" value="1"/>
</dbReference>
<evidence type="ECO:0000256" key="11">
    <source>
        <dbReference type="ARBA" id="ARBA00023136"/>
    </source>
</evidence>
<evidence type="ECO:0000256" key="3">
    <source>
        <dbReference type="ARBA" id="ARBA00022692"/>
    </source>
</evidence>
<evidence type="ECO:0000259" key="14">
    <source>
        <dbReference type="Pfam" id="PF23143"/>
    </source>
</evidence>
<evidence type="ECO:0000256" key="12">
    <source>
        <dbReference type="SAM" id="Phobius"/>
    </source>
</evidence>
<dbReference type="SUPFAM" id="SSF81660">
    <property type="entry name" value="Metal cation-transporting ATPase, ATP-binding domain N"/>
    <property type="match status" value="1"/>
</dbReference>
<dbReference type="InterPro" id="IPR023299">
    <property type="entry name" value="ATPase_P-typ_cyto_dom_N"/>
</dbReference>
<feature type="transmembrane region" description="Helical" evidence="12">
    <location>
        <begin position="29"/>
        <end position="47"/>
    </location>
</feature>
<dbReference type="GO" id="GO:0015662">
    <property type="term" value="F:P-type ion transporter activity"/>
    <property type="evidence" value="ECO:0007669"/>
    <property type="project" value="TreeGrafter"/>
</dbReference>
<dbReference type="SFLD" id="SFLDG00002">
    <property type="entry name" value="C1.7:_P-type_atpase_like"/>
    <property type="match status" value="1"/>
</dbReference>
<evidence type="ECO:0000256" key="8">
    <source>
        <dbReference type="ARBA" id="ARBA00022842"/>
    </source>
</evidence>
<keyword evidence="3 12" id="KW-0812">Transmembrane</keyword>
<dbReference type="InterPro" id="IPR001757">
    <property type="entry name" value="P_typ_ATPase"/>
</dbReference>
<evidence type="ECO:0000256" key="5">
    <source>
        <dbReference type="ARBA" id="ARBA00022741"/>
    </source>
</evidence>
<dbReference type="SUPFAM" id="SSF81665">
    <property type="entry name" value="Calcium ATPase, transmembrane domain M"/>
    <property type="match status" value="1"/>
</dbReference>
<accession>A0AAD9CYQ9</accession>
<feature type="transmembrane region" description="Helical" evidence="12">
    <location>
        <begin position="1011"/>
        <end position="1030"/>
    </location>
</feature>
<feature type="transmembrane region" description="Helical" evidence="12">
    <location>
        <begin position="59"/>
        <end position="79"/>
    </location>
</feature>
<dbReference type="InterPro" id="IPR018303">
    <property type="entry name" value="ATPase_P-typ_P_site"/>
</dbReference>
<dbReference type="SFLD" id="SFLDS00003">
    <property type="entry name" value="Haloacid_Dehalogenase"/>
    <property type="match status" value="1"/>
</dbReference>
<reference evidence="15" key="1">
    <citation type="submission" date="2023-02" db="EMBL/GenBank/DDBJ databases">
        <title>Identification and recombinant expression of a fungal hydrolase from Papiliotrema laurentii that hydrolyzes apple cutin and clears colloidal polyester polyurethane.</title>
        <authorList>
            <consortium name="DOE Joint Genome Institute"/>
            <person name="Roman V.A."/>
            <person name="Bojanowski C."/>
            <person name="Crable B.R."/>
            <person name="Wagner D.N."/>
            <person name="Hung C.S."/>
            <person name="Nadeau L.J."/>
            <person name="Schratz L."/>
            <person name="Haridas S."/>
            <person name="Pangilinan J."/>
            <person name="Lipzen A."/>
            <person name="Na H."/>
            <person name="Yan M."/>
            <person name="Ng V."/>
            <person name="Grigoriev I.V."/>
            <person name="Spatafora J.W."/>
            <person name="Barlow D."/>
            <person name="Biffinger J."/>
            <person name="Kelley-Loughnane N."/>
            <person name="Varaljay V.A."/>
            <person name="Crookes-Goodson W.J."/>
        </authorList>
    </citation>
    <scope>NUCLEOTIDE SEQUENCE</scope>
    <source>
        <strain evidence="15">5307AH</strain>
    </source>
</reference>
<dbReference type="CDD" id="cd07543">
    <property type="entry name" value="P-type_ATPase_cation"/>
    <property type="match status" value="1"/>
</dbReference>
<dbReference type="SFLD" id="SFLDF00027">
    <property type="entry name" value="p-type_atpase"/>
    <property type="match status" value="1"/>
</dbReference>
<dbReference type="GO" id="GO:0006874">
    <property type="term" value="P:intracellular calcium ion homeostasis"/>
    <property type="evidence" value="ECO:0007669"/>
    <property type="project" value="TreeGrafter"/>
</dbReference>
<evidence type="ECO:0000313" key="15">
    <source>
        <dbReference type="EMBL" id="KAK1924065.1"/>
    </source>
</evidence>
<feature type="transmembrane region" description="Helical" evidence="12">
    <location>
        <begin position="1099"/>
        <end position="1118"/>
    </location>
</feature>
<dbReference type="Pfam" id="PF00122">
    <property type="entry name" value="E1-E2_ATPase"/>
    <property type="match status" value="1"/>
</dbReference>
<dbReference type="FunFam" id="2.70.150.10:FF:000056">
    <property type="entry name" value="Cation-transporting ATPase"/>
    <property type="match status" value="1"/>
</dbReference>
<dbReference type="Gene3D" id="3.40.50.1000">
    <property type="entry name" value="HAD superfamily/HAD-like"/>
    <property type="match status" value="1"/>
</dbReference>
<keyword evidence="11 12" id="KW-0472">Membrane</keyword>
<dbReference type="Gene3D" id="3.40.1110.10">
    <property type="entry name" value="Calcium-transporting ATPase, cytoplasmic domain N"/>
    <property type="match status" value="1"/>
</dbReference>
<protein>
    <submittedName>
        <fullName evidence="15">Uncharacterized protein</fullName>
    </submittedName>
</protein>
<dbReference type="FunFam" id="3.40.1110.10:FF:000058">
    <property type="entry name" value="Cation-transporting ATPase"/>
    <property type="match status" value="1"/>
</dbReference>
<feature type="domain" description="P-type ATPase A" evidence="13">
    <location>
        <begin position="269"/>
        <end position="400"/>
    </location>
</feature>
<dbReference type="NCBIfam" id="TIGR01494">
    <property type="entry name" value="ATPase_P-type"/>
    <property type="match status" value="1"/>
</dbReference>
<comment type="subcellular location">
    <subcellularLocation>
        <location evidence="1">Endoplasmic reticulum membrane</location>
        <topology evidence="1">Multi-pass membrane protein</topology>
    </subcellularLocation>
</comment>
<dbReference type="PANTHER" id="PTHR45630:SF7">
    <property type="entry name" value="ENDOPLASMIC RETICULUM TRANSMEMBRANE HELIX TRANSLOCASE"/>
    <property type="match status" value="1"/>
</dbReference>
<organism evidence="15 16">
    <name type="scientific">Papiliotrema laurentii</name>
    <name type="common">Cryptococcus laurentii</name>
    <dbReference type="NCBI Taxonomy" id="5418"/>
    <lineage>
        <taxon>Eukaryota</taxon>
        <taxon>Fungi</taxon>
        <taxon>Dikarya</taxon>
        <taxon>Basidiomycota</taxon>
        <taxon>Agaricomycotina</taxon>
        <taxon>Tremellomycetes</taxon>
        <taxon>Tremellales</taxon>
        <taxon>Rhynchogastremaceae</taxon>
        <taxon>Papiliotrema</taxon>
    </lineage>
</organism>
<evidence type="ECO:0000259" key="13">
    <source>
        <dbReference type="Pfam" id="PF00122"/>
    </source>
</evidence>
<dbReference type="InterPro" id="IPR044492">
    <property type="entry name" value="P_typ_ATPase_HD_dom"/>
</dbReference>
<keyword evidence="16" id="KW-1185">Reference proteome</keyword>
<keyword evidence="4" id="KW-0479">Metal-binding</keyword>
<dbReference type="Pfam" id="PF00702">
    <property type="entry name" value="Hydrolase"/>
    <property type="match status" value="1"/>
</dbReference>
<dbReference type="InterPro" id="IPR023214">
    <property type="entry name" value="HAD_sf"/>
</dbReference>
<dbReference type="PANTHER" id="PTHR45630">
    <property type="entry name" value="CATION-TRANSPORTING ATPASE-RELATED"/>
    <property type="match status" value="1"/>
</dbReference>
<evidence type="ECO:0000313" key="16">
    <source>
        <dbReference type="Proteomes" id="UP001182556"/>
    </source>
</evidence>
<feature type="domain" description="P5A-ATPase transmembrane helical hairpin" evidence="14">
    <location>
        <begin position="24"/>
        <end position="92"/>
    </location>
</feature>
<evidence type="ECO:0000256" key="1">
    <source>
        <dbReference type="ARBA" id="ARBA00004477"/>
    </source>
</evidence>
<feature type="transmembrane region" description="Helical" evidence="12">
    <location>
        <begin position="210"/>
        <end position="229"/>
    </location>
</feature>
<dbReference type="InterPro" id="IPR036412">
    <property type="entry name" value="HAD-like_sf"/>
</dbReference>
<dbReference type="EMBL" id="JAODAN010000005">
    <property type="protein sequence ID" value="KAK1924065.1"/>
    <property type="molecule type" value="Genomic_DNA"/>
</dbReference>
<feature type="transmembrane region" description="Helical" evidence="12">
    <location>
        <begin position="235"/>
        <end position="254"/>
    </location>
</feature>
<dbReference type="InterPro" id="IPR023298">
    <property type="entry name" value="ATPase_P-typ_TM_dom_sf"/>
</dbReference>